<keyword evidence="2" id="KW-0238">DNA-binding</keyword>
<evidence type="ECO:0000256" key="3">
    <source>
        <dbReference type="ARBA" id="ARBA00023163"/>
    </source>
</evidence>
<comment type="caution">
    <text evidence="5">The sequence shown here is derived from an EMBL/GenBank/DDBJ whole genome shotgun (WGS) entry which is preliminary data.</text>
</comment>
<protein>
    <submittedName>
        <fullName evidence="5">Helix-turn-helix protein</fullName>
    </submittedName>
</protein>
<dbReference type="PANTHER" id="PTHR43280:SF32">
    <property type="entry name" value="TRANSCRIPTIONAL REGULATORY PROTEIN"/>
    <property type="match status" value="1"/>
</dbReference>
<accession>A0A2H9VRD3</accession>
<dbReference type="AlphaFoldDB" id="A0A2H9VRD3"/>
<feature type="domain" description="HTH araC/xylS-type" evidence="4">
    <location>
        <begin position="192"/>
        <end position="293"/>
    </location>
</feature>
<evidence type="ECO:0000256" key="2">
    <source>
        <dbReference type="ARBA" id="ARBA00023125"/>
    </source>
</evidence>
<dbReference type="Pfam" id="PF12833">
    <property type="entry name" value="HTH_18"/>
    <property type="match status" value="1"/>
</dbReference>
<dbReference type="GO" id="GO:0043565">
    <property type="term" value="F:sequence-specific DNA binding"/>
    <property type="evidence" value="ECO:0007669"/>
    <property type="project" value="InterPro"/>
</dbReference>
<dbReference type="InterPro" id="IPR020449">
    <property type="entry name" value="Tscrpt_reg_AraC-type_HTH"/>
</dbReference>
<dbReference type="Gene3D" id="1.10.10.60">
    <property type="entry name" value="Homeodomain-like"/>
    <property type="match status" value="2"/>
</dbReference>
<dbReference type="SMART" id="SM00342">
    <property type="entry name" value="HTH_ARAC"/>
    <property type="match status" value="1"/>
</dbReference>
<sequence>MKHFKSISEMHREYGLAPPENPLISLHKCNNSCSLGAREFTGDFYLIGFKKLQSGIIMYGRTKYDQENGSMYFFKPRQVIEFKDLSFEEDGFLIYVHEDFLNGSPLHQDIKKYTYFDYETNEALHLSPREEEIVWDLYRKIETEYNNNPDEYSRDIMLTHIDSILKYAQRFYKRQFINRTELSGKTTSKFTKALTDYFEKGGLQQQGLPTVNFMADKLNVSPRYLSDMLKQETGKTAIELIHINLITEAKHLLKTADQSIAEIAYALGFENLPYFSRLFKKEVGISPNQFKKHELN</sequence>
<gene>
    <name evidence="5" type="ORF">CLV57_0378</name>
</gene>
<evidence type="ECO:0000313" key="6">
    <source>
        <dbReference type="Proteomes" id="UP000242687"/>
    </source>
</evidence>
<dbReference type="InterPro" id="IPR009057">
    <property type="entry name" value="Homeodomain-like_sf"/>
</dbReference>
<dbReference type="Proteomes" id="UP000242687">
    <property type="component" value="Unassembled WGS sequence"/>
</dbReference>
<dbReference type="RefSeq" id="WP_100339663.1">
    <property type="nucleotide sequence ID" value="NZ_PGFJ01000001.1"/>
</dbReference>
<dbReference type="SUPFAM" id="SSF46689">
    <property type="entry name" value="Homeodomain-like"/>
    <property type="match status" value="1"/>
</dbReference>
<keyword evidence="6" id="KW-1185">Reference proteome</keyword>
<dbReference type="EMBL" id="PGFJ01000001">
    <property type="protein sequence ID" value="PJJ83396.1"/>
    <property type="molecule type" value="Genomic_DNA"/>
</dbReference>
<keyword evidence="3" id="KW-0804">Transcription</keyword>
<keyword evidence="1" id="KW-0805">Transcription regulation</keyword>
<proteinExistence type="predicted"/>
<reference evidence="5 6" key="1">
    <citation type="submission" date="2017-11" db="EMBL/GenBank/DDBJ databases">
        <title>Genomic Encyclopedia of Archaeal and Bacterial Type Strains, Phase II (KMG-II): From Individual Species to Whole Genera.</title>
        <authorList>
            <person name="Goeker M."/>
        </authorList>
    </citation>
    <scope>NUCLEOTIDE SEQUENCE [LARGE SCALE GENOMIC DNA]</scope>
    <source>
        <strain evidence="5 6">DSM 28175</strain>
    </source>
</reference>
<evidence type="ECO:0000259" key="4">
    <source>
        <dbReference type="PROSITE" id="PS01124"/>
    </source>
</evidence>
<dbReference type="PANTHER" id="PTHR43280">
    <property type="entry name" value="ARAC-FAMILY TRANSCRIPTIONAL REGULATOR"/>
    <property type="match status" value="1"/>
</dbReference>
<dbReference type="OrthoDB" id="9816214at2"/>
<evidence type="ECO:0000256" key="1">
    <source>
        <dbReference type="ARBA" id="ARBA00023015"/>
    </source>
</evidence>
<dbReference type="PROSITE" id="PS01124">
    <property type="entry name" value="HTH_ARAC_FAMILY_2"/>
    <property type="match status" value="1"/>
</dbReference>
<dbReference type="PRINTS" id="PR00032">
    <property type="entry name" value="HTHARAC"/>
</dbReference>
<organism evidence="5 6">
    <name type="scientific">Mucilaginibacter auburnensis</name>
    <dbReference type="NCBI Taxonomy" id="1457233"/>
    <lineage>
        <taxon>Bacteria</taxon>
        <taxon>Pseudomonadati</taxon>
        <taxon>Bacteroidota</taxon>
        <taxon>Sphingobacteriia</taxon>
        <taxon>Sphingobacteriales</taxon>
        <taxon>Sphingobacteriaceae</taxon>
        <taxon>Mucilaginibacter</taxon>
    </lineage>
</organism>
<dbReference type="InterPro" id="IPR018060">
    <property type="entry name" value="HTH_AraC"/>
</dbReference>
<dbReference type="GO" id="GO:0003700">
    <property type="term" value="F:DNA-binding transcription factor activity"/>
    <property type="evidence" value="ECO:0007669"/>
    <property type="project" value="InterPro"/>
</dbReference>
<name>A0A2H9VRD3_9SPHI</name>
<evidence type="ECO:0000313" key="5">
    <source>
        <dbReference type="EMBL" id="PJJ83396.1"/>
    </source>
</evidence>